<proteinExistence type="inferred from homology"/>
<organism evidence="6 7">
    <name type="scientific">Globisporangium ultimum (strain ATCC 200006 / CBS 805.95 / DAOM BR144)</name>
    <name type="common">Pythium ultimum</name>
    <dbReference type="NCBI Taxonomy" id="431595"/>
    <lineage>
        <taxon>Eukaryota</taxon>
        <taxon>Sar</taxon>
        <taxon>Stramenopiles</taxon>
        <taxon>Oomycota</taxon>
        <taxon>Peronosporomycetes</taxon>
        <taxon>Pythiales</taxon>
        <taxon>Pythiaceae</taxon>
        <taxon>Globisporangium</taxon>
    </lineage>
</organism>
<evidence type="ECO:0000256" key="4">
    <source>
        <dbReference type="ARBA" id="ARBA00022857"/>
    </source>
</evidence>
<dbReference type="GO" id="GO:0050661">
    <property type="term" value="F:NADP binding"/>
    <property type="evidence" value="ECO:0007669"/>
    <property type="project" value="InterPro"/>
</dbReference>
<reference evidence="6" key="3">
    <citation type="submission" date="2015-02" db="UniProtKB">
        <authorList>
            <consortium name="EnsemblProtists"/>
        </authorList>
    </citation>
    <scope>IDENTIFICATION</scope>
    <source>
        <strain evidence="6">DAOM BR144</strain>
    </source>
</reference>
<dbReference type="EMBL" id="GL376633">
    <property type="status" value="NOT_ANNOTATED_CDS"/>
    <property type="molecule type" value="Genomic_DNA"/>
</dbReference>
<sequence length="394" mass="44144">MARESAERMRVGIIGGGAAGIIAARWLRDAGHEVIVFEKANEPGGVWKYDDATNTDASMYKSLHTNLPTSVMQLSDFSFPSGLPSFPSHADVLAYLQSYARHFRVDDVIRLNSVVESVARAETPAETHNWRMRIASATQQEGSGDSYEEEVDKLLVCNGHFAKPFYSMIPGMEYFRGETLHSHNYRAPDAYIDKANISLELVRAGAKQVVVSFMEYNAEEPNAPQDKRILKPAIERITQEGVLVFTDGSTLDESPDVIMFCTGYLYSVSEFLPSGILYPQASTASSVKTLDVNLLEDMKDATRAGHVIAPLYKQLFAIEEPDIAFIGLPFKNLPFLCFELQAKWIAKVFSGDRQLPSKEQMYAEFTGDVRKLPFPARKFHQLGAEKQSQYFRIR</sequence>
<name>K3WJR4_GLOUD</name>
<dbReference type="eggNOG" id="KOG1399">
    <property type="taxonomic scope" value="Eukaryota"/>
</dbReference>
<evidence type="ECO:0000313" key="7">
    <source>
        <dbReference type="Proteomes" id="UP000019132"/>
    </source>
</evidence>
<dbReference type="PIRSF" id="PIRSF000332">
    <property type="entry name" value="FMO"/>
    <property type="match status" value="1"/>
</dbReference>
<evidence type="ECO:0008006" key="8">
    <source>
        <dbReference type="Google" id="ProtNLM"/>
    </source>
</evidence>
<dbReference type="GO" id="GO:0004499">
    <property type="term" value="F:N,N-dimethylaniline monooxygenase activity"/>
    <property type="evidence" value="ECO:0007669"/>
    <property type="project" value="InterPro"/>
</dbReference>
<dbReference type="SUPFAM" id="SSF51905">
    <property type="entry name" value="FAD/NAD(P)-binding domain"/>
    <property type="match status" value="1"/>
</dbReference>
<dbReference type="PANTHER" id="PTHR23023">
    <property type="entry name" value="DIMETHYLANILINE MONOOXYGENASE"/>
    <property type="match status" value="1"/>
</dbReference>
<evidence type="ECO:0000256" key="5">
    <source>
        <dbReference type="ARBA" id="ARBA00023002"/>
    </source>
</evidence>
<dbReference type="Gene3D" id="3.50.50.60">
    <property type="entry name" value="FAD/NAD(P)-binding domain"/>
    <property type="match status" value="2"/>
</dbReference>
<evidence type="ECO:0000256" key="1">
    <source>
        <dbReference type="ARBA" id="ARBA00009183"/>
    </source>
</evidence>
<evidence type="ECO:0000313" key="6">
    <source>
        <dbReference type="EnsemblProtists" id="PYU1_T005206"/>
    </source>
</evidence>
<reference evidence="7" key="2">
    <citation type="submission" date="2010-04" db="EMBL/GenBank/DDBJ databases">
        <authorList>
            <person name="Buell R."/>
            <person name="Hamilton J."/>
            <person name="Hostetler J."/>
        </authorList>
    </citation>
    <scope>NUCLEOTIDE SEQUENCE [LARGE SCALE GENOMIC DNA]</scope>
    <source>
        <strain evidence="7">DAOM:BR144</strain>
    </source>
</reference>
<dbReference type="InterPro" id="IPR000960">
    <property type="entry name" value="Flavin_mOase"/>
</dbReference>
<dbReference type="AlphaFoldDB" id="K3WJR4"/>
<comment type="similarity">
    <text evidence="1">Belongs to the FMO family.</text>
</comment>
<dbReference type="EnsemblProtists" id="PYU1_T005206">
    <property type="protein sequence ID" value="PYU1_T005206"/>
    <property type="gene ID" value="PYU1_G005195"/>
</dbReference>
<keyword evidence="3" id="KW-0274">FAD</keyword>
<dbReference type="VEuPathDB" id="FungiDB:PYU1_G005195"/>
<evidence type="ECO:0000256" key="3">
    <source>
        <dbReference type="ARBA" id="ARBA00022827"/>
    </source>
</evidence>
<dbReference type="Proteomes" id="UP000019132">
    <property type="component" value="Unassembled WGS sequence"/>
</dbReference>
<dbReference type="InterPro" id="IPR050346">
    <property type="entry name" value="FMO-like"/>
</dbReference>
<dbReference type="STRING" id="431595.K3WJR4"/>
<keyword evidence="5" id="KW-0560">Oxidoreductase</keyword>
<evidence type="ECO:0000256" key="2">
    <source>
        <dbReference type="ARBA" id="ARBA00022630"/>
    </source>
</evidence>
<accession>K3WJR4</accession>
<dbReference type="GO" id="GO:0050660">
    <property type="term" value="F:flavin adenine dinucleotide binding"/>
    <property type="evidence" value="ECO:0007669"/>
    <property type="project" value="InterPro"/>
</dbReference>
<keyword evidence="7" id="KW-1185">Reference proteome</keyword>
<dbReference type="Pfam" id="PF00743">
    <property type="entry name" value="FMO-like"/>
    <property type="match status" value="2"/>
</dbReference>
<protein>
    <recommendedName>
        <fullName evidence="8">Flavin-containing monooxygenase</fullName>
    </recommendedName>
</protein>
<keyword evidence="4" id="KW-0521">NADP</keyword>
<dbReference type="OMA" id="VMIKEVN"/>
<dbReference type="HOGENOM" id="CLU_006909_3_0_1"/>
<dbReference type="InParanoid" id="K3WJR4"/>
<reference evidence="7" key="1">
    <citation type="journal article" date="2010" name="Genome Biol.">
        <title>Genome sequence of the necrotrophic plant pathogen Pythium ultimum reveals original pathogenicity mechanisms and effector repertoire.</title>
        <authorList>
            <person name="Levesque C.A."/>
            <person name="Brouwer H."/>
            <person name="Cano L."/>
            <person name="Hamilton J.P."/>
            <person name="Holt C."/>
            <person name="Huitema E."/>
            <person name="Raffaele S."/>
            <person name="Robideau G.P."/>
            <person name="Thines M."/>
            <person name="Win J."/>
            <person name="Zerillo M.M."/>
            <person name="Beakes G.W."/>
            <person name="Boore J.L."/>
            <person name="Busam D."/>
            <person name="Dumas B."/>
            <person name="Ferriera S."/>
            <person name="Fuerstenberg S.I."/>
            <person name="Gachon C.M."/>
            <person name="Gaulin E."/>
            <person name="Govers F."/>
            <person name="Grenville-Briggs L."/>
            <person name="Horner N."/>
            <person name="Hostetler J."/>
            <person name="Jiang R.H."/>
            <person name="Johnson J."/>
            <person name="Krajaejun T."/>
            <person name="Lin H."/>
            <person name="Meijer H.J."/>
            <person name="Moore B."/>
            <person name="Morris P."/>
            <person name="Phuntmart V."/>
            <person name="Puiu D."/>
            <person name="Shetty J."/>
            <person name="Stajich J.E."/>
            <person name="Tripathy S."/>
            <person name="Wawra S."/>
            <person name="van West P."/>
            <person name="Whitty B.R."/>
            <person name="Coutinho P.M."/>
            <person name="Henrissat B."/>
            <person name="Martin F."/>
            <person name="Thomas P.D."/>
            <person name="Tyler B.M."/>
            <person name="De Vries R.P."/>
            <person name="Kamoun S."/>
            <person name="Yandell M."/>
            <person name="Tisserat N."/>
            <person name="Buell C.R."/>
        </authorList>
    </citation>
    <scope>NUCLEOTIDE SEQUENCE</scope>
    <source>
        <strain evidence="7">DAOM:BR144</strain>
    </source>
</reference>
<keyword evidence="2" id="KW-0285">Flavoprotein</keyword>
<dbReference type="PRINTS" id="PR00370">
    <property type="entry name" value="FMOXYGENASE"/>
</dbReference>
<dbReference type="InterPro" id="IPR036188">
    <property type="entry name" value="FAD/NAD-bd_sf"/>
</dbReference>
<dbReference type="InterPro" id="IPR020946">
    <property type="entry name" value="Flavin_mOase-like"/>
</dbReference>